<sequence length="272" mass="31557">MFKRFKSKPKKIQFSQIEIPSIILITTNFIKTNALDIEYIFRIPGRISDVEELKNKLLNSDSNLNLSEYSIHVVGSVLKDFLRCEDPLIPFKLYKPFLRLQTKNEQKDQKIAKLLLLLPERNQVILQYLMQFLWEIASHSKENKMDASNLSIVFGPNIIRKKKTNPKKEMKDFDKIKNLTTFLIENEKKIFENVEQFRGKKGCLLPNDGSIYSTSDPSKLTHSFPKTVCSLPTHFEKNNAINLDFDLDLDLPKKQAISIVTGFHEPIQVQNN</sequence>
<dbReference type="PROSITE" id="PS50238">
    <property type="entry name" value="RHOGAP"/>
    <property type="match status" value="1"/>
</dbReference>
<dbReference type="PANTHER" id="PTHR15228">
    <property type="entry name" value="SPERMATHECAL PHYSIOLOGY VARIANT"/>
    <property type="match status" value="1"/>
</dbReference>
<dbReference type="GO" id="GO:0007165">
    <property type="term" value="P:signal transduction"/>
    <property type="evidence" value="ECO:0007669"/>
    <property type="project" value="InterPro"/>
</dbReference>
<dbReference type="PANTHER" id="PTHR15228:SF25">
    <property type="entry name" value="F-BAR DOMAIN-CONTAINING PROTEIN"/>
    <property type="match status" value="1"/>
</dbReference>
<dbReference type="SUPFAM" id="SSF48350">
    <property type="entry name" value="GTPase activation domain, GAP"/>
    <property type="match status" value="1"/>
</dbReference>
<dbReference type="OMA" id="TALMNTH"/>
<dbReference type="InterPro" id="IPR051025">
    <property type="entry name" value="RhoGAP"/>
</dbReference>
<dbReference type="AlphaFoldDB" id="A0A9Q0L7U5"/>
<feature type="domain" description="Rho-GAP" evidence="2">
    <location>
        <begin position="12"/>
        <end position="191"/>
    </location>
</feature>
<dbReference type="InterPro" id="IPR008936">
    <property type="entry name" value="Rho_GTPase_activation_prot"/>
</dbReference>
<dbReference type="Proteomes" id="UP001149090">
    <property type="component" value="Unassembled WGS sequence"/>
</dbReference>
<reference evidence="3" key="1">
    <citation type="submission" date="2022-10" db="EMBL/GenBank/DDBJ databases">
        <title>Novel sulphate-reducing endosymbionts in the free-living metamonad Anaeramoeba.</title>
        <authorList>
            <person name="Jerlstrom-Hultqvist J."/>
            <person name="Cepicka I."/>
            <person name="Gallot-Lavallee L."/>
            <person name="Salas-Leiva D."/>
            <person name="Curtis B.A."/>
            <person name="Zahonova K."/>
            <person name="Pipaliya S."/>
            <person name="Dacks J."/>
            <person name="Roger A.J."/>
        </authorList>
    </citation>
    <scope>NUCLEOTIDE SEQUENCE</scope>
    <source>
        <strain evidence="3">BMAN</strain>
    </source>
</reference>
<keyword evidence="4" id="KW-1185">Reference proteome</keyword>
<organism evidence="3 4">
    <name type="scientific">Anaeramoeba ignava</name>
    <name type="common">Anaerobic marine amoeba</name>
    <dbReference type="NCBI Taxonomy" id="1746090"/>
    <lineage>
        <taxon>Eukaryota</taxon>
        <taxon>Metamonada</taxon>
        <taxon>Anaeramoebidae</taxon>
        <taxon>Anaeramoeba</taxon>
    </lineage>
</organism>
<dbReference type="Pfam" id="PF00620">
    <property type="entry name" value="RhoGAP"/>
    <property type="match status" value="1"/>
</dbReference>
<name>A0A9Q0L7U5_ANAIG</name>
<dbReference type="SMART" id="SM00324">
    <property type="entry name" value="RhoGAP"/>
    <property type="match status" value="1"/>
</dbReference>
<evidence type="ECO:0000313" key="4">
    <source>
        <dbReference type="Proteomes" id="UP001149090"/>
    </source>
</evidence>
<proteinExistence type="predicted"/>
<dbReference type="CDD" id="cd00159">
    <property type="entry name" value="RhoGAP"/>
    <property type="match status" value="1"/>
</dbReference>
<dbReference type="GO" id="GO:0005096">
    <property type="term" value="F:GTPase activator activity"/>
    <property type="evidence" value="ECO:0007669"/>
    <property type="project" value="UniProtKB-KW"/>
</dbReference>
<keyword evidence="1" id="KW-0343">GTPase activation</keyword>
<comment type="caution">
    <text evidence="3">The sequence shown here is derived from an EMBL/GenBank/DDBJ whole genome shotgun (WGS) entry which is preliminary data.</text>
</comment>
<protein>
    <submittedName>
        <fullName evidence="3">Spermathecal physiology variant</fullName>
    </submittedName>
</protein>
<dbReference type="EMBL" id="JAPDFW010000125">
    <property type="protein sequence ID" value="KAJ5067681.1"/>
    <property type="molecule type" value="Genomic_DNA"/>
</dbReference>
<dbReference type="Gene3D" id="1.10.555.10">
    <property type="entry name" value="Rho GTPase activation protein"/>
    <property type="match status" value="1"/>
</dbReference>
<evidence type="ECO:0000259" key="2">
    <source>
        <dbReference type="PROSITE" id="PS50238"/>
    </source>
</evidence>
<evidence type="ECO:0000313" key="3">
    <source>
        <dbReference type="EMBL" id="KAJ5067681.1"/>
    </source>
</evidence>
<evidence type="ECO:0000256" key="1">
    <source>
        <dbReference type="ARBA" id="ARBA00022468"/>
    </source>
</evidence>
<accession>A0A9Q0L7U5</accession>
<dbReference type="InterPro" id="IPR000198">
    <property type="entry name" value="RhoGAP_dom"/>
</dbReference>
<dbReference type="OrthoDB" id="19923at2759"/>
<gene>
    <name evidence="3" type="ORF">M0811_02869</name>
</gene>